<evidence type="ECO:0000313" key="1">
    <source>
        <dbReference type="EMBL" id="RVW15423.1"/>
    </source>
</evidence>
<gene>
    <name evidence="1" type="ORF">CK203_082643</name>
</gene>
<evidence type="ECO:0000313" key="2">
    <source>
        <dbReference type="Proteomes" id="UP000288805"/>
    </source>
</evidence>
<organism evidence="1 2">
    <name type="scientific">Vitis vinifera</name>
    <name type="common">Grape</name>
    <dbReference type="NCBI Taxonomy" id="29760"/>
    <lineage>
        <taxon>Eukaryota</taxon>
        <taxon>Viridiplantae</taxon>
        <taxon>Streptophyta</taxon>
        <taxon>Embryophyta</taxon>
        <taxon>Tracheophyta</taxon>
        <taxon>Spermatophyta</taxon>
        <taxon>Magnoliopsida</taxon>
        <taxon>eudicotyledons</taxon>
        <taxon>Gunneridae</taxon>
        <taxon>Pentapetalae</taxon>
        <taxon>rosids</taxon>
        <taxon>Vitales</taxon>
        <taxon>Vitaceae</taxon>
        <taxon>Viteae</taxon>
        <taxon>Vitis</taxon>
    </lineage>
</organism>
<dbReference type="Proteomes" id="UP000288805">
    <property type="component" value="Unassembled WGS sequence"/>
</dbReference>
<reference evidence="1 2" key="1">
    <citation type="journal article" date="2018" name="PLoS Genet.">
        <title>Population sequencing reveals clonal diversity and ancestral inbreeding in the grapevine cultivar Chardonnay.</title>
        <authorList>
            <person name="Roach M.J."/>
            <person name="Johnson D.L."/>
            <person name="Bohlmann J."/>
            <person name="van Vuuren H.J."/>
            <person name="Jones S.J."/>
            <person name="Pretorius I.S."/>
            <person name="Schmidt S.A."/>
            <person name="Borneman A.R."/>
        </authorList>
    </citation>
    <scope>NUCLEOTIDE SEQUENCE [LARGE SCALE GENOMIC DNA]</scope>
    <source>
        <strain evidence="2">cv. Chardonnay</strain>
        <tissue evidence="1">Leaf</tissue>
    </source>
</reference>
<comment type="caution">
    <text evidence="1">The sequence shown here is derived from an EMBL/GenBank/DDBJ whole genome shotgun (WGS) entry which is preliminary data.</text>
</comment>
<sequence>MDVTFSEHQDYFPKLSFKGDFRKFQPRSILDIALPAHIAHPATNIALPAPVFESTTSTAPVTSGLFQKKSCQGYTNSHASAHNQLTEPNLDPHDQNLGTFMRNYNIQTGRQPCKRRLELSRKMEPRNLTKLPMGKSTIGCK</sequence>
<name>A0A438BWT5_VITVI</name>
<dbReference type="EMBL" id="QGNW01002601">
    <property type="protein sequence ID" value="RVW15423.1"/>
    <property type="molecule type" value="Genomic_DNA"/>
</dbReference>
<protein>
    <submittedName>
        <fullName evidence="1">Uncharacterized protein</fullName>
    </submittedName>
</protein>
<proteinExistence type="predicted"/>
<accession>A0A438BWT5</accession>
<dbReference type="AlphaFoldDB" id="A0A438BWT5"/>